<comment type="caution">
    <text evidence="7">The sequence shown here is derived from an EMBL/GenBank/DDBJ whole genome shotgun (WGS) entry which is preliminary data.</text>
</comment>
<dbReference type="InterPro" id="IPR053905">
    <property type="entry name" value="EF-G-like_DII"/>
</dbReference>
<dbReference type="Pfam" id="PF00009">
    <property type="entry name" value="GTP_EFTU"/>
    <property type="match status" value="1"/>
</dbReference>
<dbReference type="FunFam" id="3.40.50.300:FF:000514">
    <property type="entry name" value="Ribosome-releasing factor 2, mitochondrial"/>
    <property type="match status" value="1"/>
</dbReference>
<evidence type="ECO:0000259" key="6">
    <source>
        <dbReference type="PROSITE" id="PS51722"/>
    </source>
</evidence>
<sequence length="757" mass="85142">MDSTRKIFWPIFFWKLERNILSNLTLRTFKRNYAVSTFKPHSKGKKLNEATEKLRNVGIMAHIDAGKTTTTERMLYYAGVIKFPGEVHHGDTVTDFLPLERERGITIQSAVVSFPWKEFSINLIDTPGHVDFTYEVERSLRAVDSAVAILDASAGVEAQTLTVWRQAMENKLPRLIYINKMDKAKASYQMCLESIIKRLHSIPVLLQLPVYNESMGGTGSSFVGIIDLVRMEKIIFDAPSKGVTYQRHCIRNDKDLMKKRCELVEQVSDFDSDLATKIIETESIGSVTNEDLQSAIKRITLNSQIVPVFLGSSFKNVGVQPLLDAVTTYLPHPCELPVRDKVVSSYNQELCAFAFKTLYDNHLGVLTFMRLFQGSLKTGSKIYNVSREKHEKVSKVYQPLADDLHEVQEMFPGQVAVVSGLKETYTGDTLTTSTSVASSARRKLAKVSNREDVKAVLTSVEIPEPVFFCSIEPASLLHQKLLDQALNILQREDPSLHVSVDPDTSQTVLSGMGELHLEIIHQRLTSEFKVDADLGKLSVAYKETTLEPVTKRITFERCLNNKNHIVTIELTLQYKEKPSEKVRHGLGKETQENLARLSEKHERCIQNGVQSSLRCGPKLGFPVINVEVSLNWFQTTKFTSDTIVEAAAASCVRQALQETPVVLLEPLVTLEIIVDAKYQTQVSDDLNRRRFQLEVMDQKHGNKILIGLAPLGELLGYATALRTLSSGLGTFSLQFSHYQKVVNPYDEDKIAKQVRGF</sequence>
<dbReference type="GO" id="GO:0005525">
    <property type="term" value="F:GTP binding"/>
    <property type="evidence" value="ECO:0007669"/>
    <property type="project" value="UniProtKB-KW"/>
</dbReference>
<dbReference type="InterPro" id="IPR035649">
    <property type="entry name" value="EFG_V"/>
</dbReference>
<keyword evidence="4" id="KW-0496">Mitochondrion</keyword>
<keyword evidence="2" id="KW-0251">Elongation factor</keyword>
<dbReference type="CDD" id="cd16262">
    <property type="entry name" value="EFG_III"/>
    <property type="match status" value="1"/>
</dbReference>
<dbReference type="Proteomes" id="UP000708208">
    <property type="component" value="Unassembled WGS sequence"/>
</dbReference>
<dbReference type="GO" id="GO:0003924">
    <property type="term" value="F:GTPase activity"/>
    <property type="evidence" value="ECO:0007669"/>
    <property type="project" value="InterPro"/>
</dbReference>
<dbReference type="PROSITE" id="PS00301">
    <property type="entry name" value="G_TR_1"/>
    <property type="match status" value="1"/>
</dbReference>
<feature type="domain" description="Tr-type G" evidence="6">
    <location>
        <begin position="52"/>
        <end position="338"/>
    </location>
</feature>
<keyword evidence="1" id="KW-0547">Nucleotide-binding</keyword>
<dbReference type="GO" id="GO:0032790">
    <property type="term" value="P:ribosome disassembly"/>
    <property type="evidence" value="ECO:0007669"/>
    <property type="project" value="TreeGrafter"/>
</dbReference>
<evidence type="ECO:0000256" key="4">
    <source>
        <dbReference type="ARBA" id="ARBA00023128"/>
    </source>
</evidence>
<dbReference type="OrthoDB" id="198619at2759"/>
<reference evidence="7" key="1">
    <citation type="submission" date="2021-06" db="EMBL/GenBank/DDBJ databases">
        <authorList>
            <person name="Hodson N. C."/>
            <person name="Mongue J. A."/>
            <person name="Jaron S. K."/>
        </authorList>
    </citation>
    <scope>NUCLEOTIDE SEQUENCE</scope>
</reference>
<dbReference type="PANTHER" id="PTHR43261">
    <property type="entry name" value="TRANSLATION ELONGATION FACTOR G-RELATED"/>
    <property type="match status" value="1"/>
</dbReference>
<dbReference type="CDD" id="cd01886">
    <property type="entry name" value="EF-G"/>
    <property type="match status" value="1"/>
</dbReference>
<dbReference type="SMART" id="SM00838">
    <property type="entry name" value="EFG_C"/>
    <property type="match status" value="1"/>
</dbReference>
<dbReference type="GO" id="GO:0003746">
    <property type="term" value="F:translation elongation factor activity"/>
    <property type="evidence" value="ECO:0007669"/>
    <property type="project" value="UniProtKB-KW"/>
</dbReference>
<dbReference type="NCBIfam" id="TIGR00231">
    <property type="entry name" value="small_GTP"/>
    <property type="match status" value="1"/>
</dbReference>
<evidence type="ECO:0000256" key="5">
    <source>
        <dbReference type="ARBA" id="ARBA00023134"/>
    </source>
</evidence>
<organism evidence="7 8">
    <name type="scientific">Allacma fusca</name>
    <dbReference type="NCBI Taxonomy" id="39272"/>
    <lineage>
        <taxon>Eukaryota</taxon>
        <taxon>Metazoa</taxon>
        <taxon>Ecdysozoa</taxon>
        <taxon>Arthropoda</taxon>
        <taxon>Hexapoda</taxon>
        <taxon>Collembola</taxon>
        <taxon>Symphypleona</taxon>
        <taxon>Sminthuridae</taxon>
        <taxon>Allacma</taxon>
    </lineage>
</organism>
<dbReference type="InterPro" id="IPR041095">
    <property type="entry name" value="EFG_II"/>
</dbReference>
<keyword evidence="5" id="KW-0342">GTP-binding</keyword>
<dbReference type="GO" id="GO:0032543">
    <property type="term" value="P:mitochondrial translation"/>
    <property type="evidence" value="ECO:0007669"/>
    <property type="project" value="TreeGrafter"/>
</dbReference>
<name>A0A8J2PS11_9HEXA</name>
<dbReference type="AlphaFoldDB" id="A0A8J2PS11"/>
<dbReference type="InterPro" id="IPR031157">
    <property type="entry name" value="G_TR_CS"/>
</dbReference>
<keyword evidence="3" id="KW-0648">Protein biosynthesis</keyword>
<dbReference type="PROSITE" id="PS51722">
    <property type="entry name" value="G_TR_2"/>
    <property type="match status" value="1"/>
</dbReference>
<dbReference type="CDD" id="cd03713">
    <property type="entry name" value="EFG_mtEFG_C"/>
    <property type="match status" value="1"/>
</dbReference>
<dbReference type="GO" id="GO:0005759">
    <property type="term" value="C:mitochondrial matrix"/>
    <property type="evidence" value="ECO:0007669"/>
    <property type="project" value="UniProtKB-ARBA"/>
</dbReference>
<dbReference type="Pfam" id="PF14492">
    <property type="entry name" value="EFG_III"/>
    <property type="match status" value="1"/>
</dbReference>
<dbReference type="InterPro" id="IPR009022">
    <property type="entry name" value="EFG_III"/>
</dbReference>
<evidence type="ECO:0000256" key="2">
    <source>
        <dbReference type="ARBA" id="ARBA00022768"/>
    </source>
</evidence>
<dbReference type="FunFam" id="3.30.70.870:FF:000001">
    <property type="entry name" value="Elongation factor G"/>
    <property type="match status" value="1"/>
</dbReference>
<dbReference type="EMBL" id="CAJVCH010570259">
    <property type="protein sequence ID" value="CAG7834480.1"/>
    <property type="molecule type" value="Genomic_DNA"/>
</dbReference>
<evidence type="ECO:0000313" key="7">
    <source>
        <dbReference type="EMBL" id="CAG7834480.1"/>
    </source>
</evidence>
<dbReference type="InterPro" id="IPR000640">
    <property type="entry name" value="EFG_V-like"/>
</dbReference>
<gene>
    <name evidence="7" type="ORF">AFUS01_LOCUS43984</name>
</gene>
<evidence type="ECO:0000256" key="1">
    <source>
        <dbReference type="ARBA" id="ARBA00022741"/>
    </source>
</evidence>
<dbReference type="Pfam" id="PF22042">
    <property type="entry name" value="EF-G_D2"/>
    <property type="match status" value="1"/>
</dbReference>
<accession>A0A8J2PS11</accession>
<dbReference type="Pfam" id="PF00679">
    <property type="entry name" value="EFG_C"/>
    <property type="match status" value="1"/>
</dbReference>
<evidence type="ECO:0000256" key="3">
    <source>
        <dbReference type="ARBA" id="ARBA00022917"/>
    </source>
</evidence>
<dbReference type="InterPro" id="IPR005225">
    <property type="entry name" value="Small_GTP-bd"/>
</dbReference>
<keyword evidence="8" id="KW-1185">Reference proteome</keyword>
<dbReference type="InterPro" id="IPR000795">
    <property type="entry name" value="T_Tr_GTP-bd_dom"/>
</dbReference>
<evidence type="ECO:0000313" key="8">
    <source>
        <dbReference type="Proteomes" id="UP000708208"/>
    </source>
</evidence>
<proteinExistence type="predicted"/>
<protein>
    <recommendedName>
        <fullName evidence="6">Tr-type G domain-containing protein</fullName>
    </recommendedName>
</protein>
<dbReference type="PANTHER" id="PTHR43261:SF1">
    <property type="entry name" value="RIBOSOME-RELEASING FACTOR 2, MITOCHONDRIAL"/>
    <property type="match status" value="1"/>
</dbReference>